<accession>A0A1L1PCZ4</accession>
<name>A0A1L1PCZ4_9BURK</name>
<gene>
    <name evidence="2" type="ORF">BJG93_27255</name>
</gene>
<proteinExistence type="predicted"/>
<feature type="region of interest" description="Disordered" evidence="1">
    <location>
        <begin position="83"/>
        <end position="117"/>
    </location>
</feature>
<dbReference type="EMBL" id="CP017562">
    <property type="protein sequence ID" value="APA88969.2"/>
    <property type="molecule type" value="Genomic_DNA"/>
</dbReference>
<reference evidence="2" key="2">
    <citation type="submission" date="2021-06" db="EMBL/GenBank/DDBJ databases">
        <authorList>
            <person name="Rogers T.H."/>
            <person name="Ramsay J.P."/>
            <person name="Wang P."/>
            <person name="Terpolilli J."/>
        </authorList>
    </citation>
    <scope>NUCLEOTIDE SEQUENCE [LARGE SCALE GENOMIC DNA]</scope>
    <source>
        <strain evidence="2">WSM5005</strain>
    </source>
</reference>
<dbReference type="AlphaFoldDB" id="A0A1L1PCZ4"/>
<dbReference type="Proteomes" id="UP000179860">
    <property type="component" value="Chromosome 2"/>
</dbReference>
<keyword evidence="3" id="KW-1185">Reference proteome</keyword>
<evidence type="ECO:0000313" key="2">
    <source>
        <dbReference type="EMBL" id="APA88969.2"/>
    </source>
</evidence>
<sequence length="117" mass="13486">MDVRKWTARLEQRRRDSTGETHYADLPVASRMDRRSINEKRNATAAVRGVSAAHVADETQLIRRALVARSDITIEPDRLARAYEPARRDSRQQRRFRRVLGSRPSSGEMAYSFSSKK</sequence>
<evidence type="ECO:0000313" key="3">
    <source>
        <dbReference type="Proteomes" id="UP000179860"/>
    </source>
</evidence>
<dbReference type="KEGG" id="pspw:BJG93_27255"/>
<evidence type="ECO:0000256" key="1">
    <source>
        <dbReference type="SAM" id="MobiDB-lite"/>
    </source>
</evidence>
<organism evidence="2 3">
    <name type="scientific">Paraburkholderia sprentiae WSM5005</name>
    <dbReference type="NCBI Taxonomy" id="754502"/>
    <lineage>
        <taxon>Bacteria</taxon>
        <taxon>Pseudomonadati</taxon>
        <taxon>Pseudomonadota</taxon>
        <taxon>Betaproteobacteria</taxon>
        <taxon>Burkholderiales</taxon>
        <taxon>Burkholderiaceae</taxon>
        <taxon>Paraburkholderia</taxon>
    </lineage>
</organism>
<dbReference type="RefSeq" id="WP_154671771.1">
    <property type="nucleotide sequence ID" value="NZ_CP017562.2"/>
</dbReference>
<reference evidence="2" key="1">
    <citation type="submission" date="2016-09" db="EMBL/GenBank/DDBJ databases">
        <title>The Complete Genome of Burkholderia sprentiae wsm5005.</title>
        <authorList>
            <person name="De Meyer S."/>
            <person name="Wang P."/>
            <person name="Terpolilli J."/>
        </authorList>
    </citation>
    <scope>NUCLEOTIDE SEQUENCE [LARGE SCALE GENOMIC DNA]</scope>
    <source>
        <strain evidence="2">WSM5005</strain>
    </source>
</reference>
<feature type="compositionally biased region" description="Basic and acidic residues" evidence="1">
    <location>
        <begin position="83"/>
        <end position="92"/>
    </location>
</feature>
<protein>
    <submittedName>
        <fullName evidence="2">Uncharacterized protein</fullName>
    </submittedName>
</protein>